<feature type="transmembrane region" description="Helical" evidence="5">
    <location>
        <begin position="381"/>
        <end position="404"/>
    </location>
</feature>
<feature type="transmembrane region" description="Helical" evidence="5">
    <location>
        <begin position="410"/>
        <end position="431"/>
    </location>
</feature>
<keyword evidence="2 5" id="KW-0812">Transmembrane</keyword>
<evidence type="ECO:0000313" key="7">
    <source>
        <dbReference type="EMBL" id="KAK0414298.1"/>
    </source>
</evidence>
<feature type="transmembrane region" description="Helical" evidence="5">
    <location>
        <begin position="194"/>
        <end position="213"/>
    </location>
</feature>
<gene>
    <name evidence="7" type="ORF">QR680_007255</name>
</gene>
<feature type="transmembrane region" description="Helical" evidence="5">
    <location>
        <begin position="99"/>
        <end position="120"/>
    </location>
</feature>
<dbReference type="InterPro" id="IPR011701">
    <property type="entry name" value="MFS"/>
</dbReference>
<keyword evidence="4 5" id="KW-0472">Membrane</keyword>
<evidence type="ECO:0000256" key="3">
    <source>
        <dbReference type="ARBA" id="ARBA00022989"/>
    </source>
</evidence>
<feature type="domain" description="Major facilitator superfamily (MFS) profile" evidence="6">
    <location>
        <begin position="13"/>
        <end position="438"/>
    </location>
</feature>
<comment type="subcellular location">
    <subcellularLocation>
        <location evidence="1">Membrane</location>
        <topology evidence="1">Multi-pass membrane protein</topology>
    </subcellularLocation>
</comment>
<dbReference type="PANTHER" id="PTHR23507:SF27">
    <property type="entry name" value="SOLUTE CARRIER FAMILY RELATED"/>
    <property type="match status" value="1"/>
</dbReference>
<evidence type="ECO:0000256" key="4">
    <source>
        <dbReference type="ARBA" id="ARBA00023136"/>
    </source>
</evidence>
<keyword evidence="3 5" id="KW-1133">Transmembrane helix</keyword>
<feature type="transmembrane region" description="Helical" evidence="5">
    <location>
        <begin position="168"/>
        <end position="188"/>
    </location>
</feature>
<evidence type="ECO:0000256" key="2">
    <source>
        <dbReference type="ARBA" id="ARBA00022692"/>
    </source>
</evidence>
<dbReference type="SUPFAM" id="SSF103473">
    <property type="entry name" value="MFS general substrate transporter"/>
    <property type="match status" value="1"/>
</dbReference>
<protein>
    <recommendedName>
        <fullName evidence="6">Major facilitator superfamily (MFS) profile domain-containing protein</fullName>
    </recommendedName>
</protein>
<dbReference type="InterPro" id="IPR020846">
    <property type="entry name" value="MFS_dom"/>
</dbReference>
<keyword evidence="8" id="KW-1185">Reference proteome</keyword>
<evidence type="ECO:0000256" key="1">
    <source>
        <dbReference type="ARBA" id="ARBA00004141"/>
    </source>
</evidence>
<evidence type="ECO:0000256" key="5">
    <source>
        <dbReference type="SAM" id="Phobius"/>
    </source>
</evidence>
<dbReference type="Pfam" id="PF07690">
    <property type="entry name" value="MFS_1"/>
    <property type="match status" value="1"/>
</dbReference>
<evidence type="ECO:0000259" key="6">
    <source>
        <dbReference type="PROSITE" id="PS50850"/>
    </source>
</evidence>
<dbReference type="EMBL" id="JAUCMV010000003">
    <property type="protein sequence ID" value="KAK0414298.1"/>
    <property type="molecule type" value="Genomic_DNA"/>
</dbReference>
<dbReference type="InterPro" id="IPR036259">
    <property type="entry name" value="MFS_trans_sf"/>
</dbReference>
<dbReference type="Gene3D" id="1.20.1250.20">
    <property type="entry name" value="MFS general substrate transporter like domains"/>
    <property type="match status" value="1"/>
</dbReference>
<organism evidence="7 8">
    <name type="scientific">Steinernema hermaphroditum</name>
    <dbReference type="NCBI Taxonomy" id="289476"/>
    <lineage>
        <taxon>Eukaryota</taxon>
        <taxon>Metazoa</taxon>
        <taxon>Ecdysozoa</taxon>
        <taxon>Nematoda</taxon>
        <taxon>Chromadorea</taxon>
        <taxon>Rhabditida</taxon>
        <taxon>Tylenchina</taxon>
        <taxon>Panagrolaimomorpha</taxon>
        <taxon>Strongyloidoidea</taxon>
        <taxon>Steinernematidae</taxon>
        <taxon>Steinernema</taxon>
    </lineage>
</organism>
<name>A0AA39I0G6_9BILA</name>
<reference evidence="7" key="1">
    <citation type="submission" date="2023-06" db="EMBL/GenBank/DDBJ databases">
        <title>Genomic analysis of the entomopathogenic nematode Steinernema hermaphroditum.</title>
        <authorList>
            <person name="Schwarz E.M."/>
            <person name="Heppert J.K."/>
            <person name="Baniya A."/>
            <person name="Schwartz H.T."/>
            <person name="Tan C.-H."/>
            <person name="Antoshechkin I."/>
            <person name="Sternberg P.W."/>
            <person name="Goodrich-Blair H."/>
            <person name="Dillman A.R."/>
        </authorList>
    </citation>
    <scope>NUCLEOTIDE SEQUENCE</scope>
    <source>
        <strain evidence="7">PS9179</strain>
        <tissue evidence="7">Whole animal</tissue>
    </source>
</reference>
<dbReference type="PANTHER" id="PTHR23507">
    <property type="entry name" value="ZGC:174356"/>
    <property type="match status" value="1"/>
</dbReference>
<comment type="caution">
    <text evidence="7">The sequence shown here is derived from an EMBL/GenBank/DDBJ whole genome shotgun (WGS) entry which is preliminary data.</text>
</comment>
<dbReference type="PROSITE" id="PS50850">
    <property type="entry name" value="MFS"/>
    <property type="match status" value="1"/>
</dbReference>
<accession>A0AA39I0G6</accession>
<dbReference type="GO" id="GO:0022857">
    <property type="term" value="F:transmembrane transporter activity"/>
    <property type="evidence" value="ECO:0007669"/>
    <property type="project" value="InterPro"/>
</dbReference>
<feature type="transmembrane region" description="Helical" evidence="5">
    <location>
        <begin position="293"/>
        <end position="311"/>
    </location>
</feature>
<feature type="transmembrane region" description="Helical" evidence="5">
    <location>
        <begin position="12"/>
        <end position="32"/>
    </location>
</feature>
<sequence length="476" mass="53613">MIGIRTNIYVPIWLYSVTSAMFMPVFQSLVYLKVCQQNEQFSGIKAEDCTNRTISSSNQYLQTEANKVILLSSVVMSICGVFSSIMIGKLGDEKSRKVALLLPFFGLIMADLTLLLQSYFEYLSPYWFILSEFIFGMFGGYMTIFSSAFAYASELKSRSNEERSNSMAYLEGAIGFGCTVGLLLTSFLKMVGYFNVYLFFTVCHVLCIIYLFLLSDLRPTRRDGGTQDATSGKALIAKKFMSWTVLLQKRNRSTRIIVLLLSFVLSYFAYIGTMHIVFLYLKQRFHWDAKLYGFLNAPLQASTTLAALFLYPFLKSKRMTDTSLALIGLVSRGLGRVWLSIAWNTSSVFFLILFDMVSRFSPAALRSLLSKSVRPNEQGQMFALVGVIEAIGNLLSAAVFHTLFPFSISFFPQLSFIIMAVLIAIPIGLIWTNRVNLEKRVDFAESEITVQANLKDAERPILILDANDQQESKPTA</sequence>
<feature type="transmembrane region" description="Helical" evidence="5">
    <location>
        <begin position="256"/>
        <end position="281"/>
    </location>
</feature>
<feature type="transmembrane region" description="Helical" evidence="5">
    <location>
        <begin position="126"/>
        <end position="152"/>
    </location>
</feature>
<dbReference type="GO" id="GO:0016020">
    <property type="term" value="C:membrane"/>
    <property type="evidence" value="ECO:0007669"/>
    <property type="project" value="UniProtKB-SubCell"/>
</dbReference>
<dbReference type="Proteomes" id="UP001175271">
    <property type="component" value="Unassembled WGS sequence"/>
</dbReference>
<proteinExistence type="predicted"/>
<dbReference type="AlphaFoldDB" id="A0AA39I0G6"/>
<evidence type="ECO:0000313" key="8">
    <source>
        <dbReference type="Proteomes" id="UP001175271"/>
    </source>
</evidence>
<feature type="transmembrane region" description="Helical" evidence="5">
    <location>
        <begin position="68"/>
        <end position="87"/>
    </location>
</feature>